<feature type="region of interest" description="Disordered" evidence="1">
    <location>
        <begin position="20"/>
        <end position="54"/>
    </location>
</feature>
<comment type="caution">
    <text evidence="2">The sequence shown here is derived from an EMBL/GenBank/DDBJ whole genome shotgun (WGS) entry which is preliminary data.</text>
</comment>
<reference evidence="2" key="1">
    <citation type="journal article" date="2015" name="Nature">
        <title>Complex archaea that bridge the gap between prokaryotes and eukaryotes.</title>
        <authorList>
            <person name="Spang A."/>
            <person name="Saw J.H."/>
            <person name="Jorgensen S.L."/>
            <person name="Zaremba-Niedzwiedzka K."/>
            <person name="Martijn J."/>
            <person name="Lind A.E."/>
            <person name="van Eijk R."/>
            <person name="Schleper C."/>
            <person name="Guy L."/>
            <person name="Ettema T.J."/>
        </authorList>
    </citation>
    <scope>NUCLEOTIDE SEQUENCE</scope>
</reference>
<protein>
    <submittedName>
        <fullName evidence="2">Uncharacterized protein</fullName>
    </submittedName>
</protein>
<organism evidence="2">
    <name type="scientific">marine sediment metagenome</name>
    <dbReference type="NCBI Taxonomy" id="412755"/>
    <lineage>
        <taxon>unclassified sequences</taxon>
        <taxon>metagenomes</taxon>
        <taxon>ecological metagenomes</taxon>
    </lineage>
</organism>
<proteinExistence type="predicted"/>
<feature type="compositionally biased region" description="Basic and acidic residues" evidence="1">
    <location>
        <begin position="35"/>
        <end position="54"/>
    </location>
</feature>
<dbReference type="AlphaFoldDB" id="A0A0F9I3C3"/>
<sequence>MKKIALLFLTAAVLFGISSCEEPPKKKEHKKTDRHYRDRYRGREDRNNHQEKRW</sequence>
<dbReference type="EMBL" id="LAZR01022436">
    <property type="protein sequence ID" value="KKL81877.1"/>
    <property type="molecule type" value="Genomic_DNA"/>
</dbReference>
<gene>
    <name evidence="2" type="ORF">LCGC14_1990370</name>
</gene>
<accession>A0A0F9I3C3</accession>
<evidence type="ECO:0000256" key="1">
    <source>
        <dbReference type="SAM" id="MobiDB-lite"/>
    </source>
</evidence>
<dbReference type="PROSITE" id="PS51257">
    <property type="entry name" value="PROKAR_LIPOPROTEIN"/>
    <property type="match status" value="1"/>
</dbReference>
<name>A0A0F9I3C3_9ZZZZ</name>
<evidence type="ECO:0000313" key="2">
    <source>
        <dbReference type="EMBL" id="KKL81877.1"/>
    </source>
</evidence>